<reference evidence="1" key="1">
    <citation type="submission" date="2014-11" db="EMBL/GenBank/DDBJ databases">
        <authorList>
            <person name="Amaro Gonzalez C."/>
        </authorList>
    </citation>
    <scope>NUCLEOTIDE SEQUENCE</scope>
</reference>
<evidence type="ECO:0000313" key="1">
    <source>
        <dbReference type="EMBL" id="JAH49184.1"/>
    </source>
</evidence>
<name>A0A0E9T684_ANGAN</name>
<protein>
    <submittedName>
        <fullName evidence="1">Uncharacterized protein</fullName>
    </submittedName>
</protein>
<reference evidence="1" key="2">
    <citation type="journal article" date="2015" name="Fish Shellfish Immunol.">
        <title>Early steps in the European eel (Anguilla anguilla)-Vibrio vulnificus interaction in the gills: Role of the RtxA13 toxin.</title>
        <authorList>
            <person name="Callol A."/>
            <person name="Pajuelo D."/>
            <person name="Ebbesson L."/>
            <person name="Teles M."/>
            <person name="MacKenzie S."/>
            <person name="Amaro C."/>
        </authorList>
    </citation>
    <scope>NUCLEOTIDE SEQUENCE</scope>
</reference>
<sequence>MSQNGGCSFEPACVLFQAFIVLIQGSGQTSGHAELPEKIKCNFGVWAHCITA</sequence>
<accession>A0A0E9T684</accession>
<dbReference type="AlphaFoldDB" id="A0A0E9T684"/>
<proteinExistence type="predicted"/>
<dbReference type="EMBL" id="GBXM01059393">
    <property type="protein sequence ID" value="JAH49184.1"/>
    <property type="molecule type" value="Transcribed_RNA"/>
</dbReference>
<organism evidence="1">
    <name type="scientific">Anguilla anguilla</name>
    <name type="common">European freshwater eel</name>
    <name type="synonym">Muraena anguilla</name>
    <dbReference type="NCBI Taxonomy" id="7936"/>
    <lineage>
        <taxon>Eukaryota</taxon>
        <taxon>Metazoa</taxon>
        <taxon>Chordata</taxon>
        <taxon>Craniata</taxon>
        <taxon>Vertebrata</taxon>
        <taxon>Euteleostomi</taxon>
        <taxon>Actinopterygii</taxon>
        <taxon>Neopterygii</taxon>
        <taxon>Teleostei</taxon>
        <taxon>Anguilliformes</taxon>
        <taxon>Anguillidae</taxon>
        <taxon>Anguilla</taxon>
    </lineage>
</organism>